<dbReference type="Proteomes" id="UP001178888">
    <property type="component" value="Unassembled WGS sequence"/>
</dbReference>
<dbReference type="EMBL" id="JAVGVR010000001">
    <property type="protein sequence ID" value="MDQ6598613.1"/>
    <property type="molecule type" value="Genomic_DNA"/>
</dbReference>
<evidence type="ECO:0000313" key="2">
    <source>
        <dbReference type="EMBL" id="MDQ6598613.1"/>
    </source>
</evidence>
<dbReference type="Proteomes" id="UP000295132">
    <property type="component" value="Unassembled WGS sequence"/>
</dbReference>
<evidence type="ECO:0000313" key="4">
    <source>
        <dbReference type="Proteomes" id="UP000295132"/>
    </source>
</evidence>
<dbReference type="Pfam" id="PF03446">
    <property type="entry name" value="NAD_binding_2"/>
    <property type="match status" value="1"/>
</dbReference>
<proteinExistence type="predicted"/>
<organism evidence="3 4">
    <name type="scientific">Bacillus salipaludis</name>
    <dbReference type="NCBI Taxonomy" id="2547811"/>
    <lineage>
        <taxon>Bacteria</taxon>
        <taxon>Bacillati</taxon>
        <taxon>Bacillota</taxon>
        <taxon>Bacilli</taxon>
        <taxon>Bacillales</taxon>
        <taxon>Bacillaceae</taxon>
        <taxon>Bacillus</taxon>
    </lineage>
</organism>
<dbReference type="EMBL" id="SMYO01000006">
    <property type="protein sequence ID" value="TDK60840.1"/>
    <property type="molecule type" value="Genomic_DNA"/>
</dbReference>
<dbReference type="SUPFAM" id="SSF51735">
    <property type="entry name" value="NAD(P)-binding Rossmann-fold domains"/>
    <property type="match status" value="1"/>
</dbReference>
<dbReference type="InterPro" id="IPR006115">
    <property type="entry name" value="6PGDH_NADP-bd"/>
</dbReference>
<dbReference type="InterPro" id="IPR036291">
    <property type="entry name" value="NAD(P)-bd_dom_sf"/>
</dbReference>
<dbReference type="GO" id="GO:0050661">
    <property type="term" value="F:NADP binding"/>
    <property type="evidence" value="ECO:0007669"/>
    <property type="project" value="InterPro"/>
</dbReference>
<dbReference type="AlphaFoldDB" id="A0A4R5VSM3"/>
<feature type="domain" description="6-phosphogluconate dehydrogenase NADP-binding" evidence="1">
    <location>
        <begin position="5"/>
        <end position="119"/>
    </location>
</feature>
<evidence type="ECO:0000313" key="5">
    <source>
        <dbReference type="Proteomes" id="UP001178888"/>
    </source>
</evidence>
<dbReference type="Gene3D" id="3.40.50.720">
    <property type="entry name" value="NAD(P)-binding Rossmann-like Domain"/>
    <property type="match status" value="1"/>
</dbReference>
<evidence type="ECO:0000259" key="1">
    <source>
        <dbReference type="Pfam" id="PF03446"/>
    </source>
</evidence>
<reference evidence="3 4" key="1">
    <citation type="submission" date="2019-03" db="EMBL/GenBank/DDBJ databases">
        <title>Bacillus niacini sp. nov. a Nicotinate-Metabolizing Mesophile Isolated from Soil.</title>
        <authorList>
            <person name="Zhang G."/>
        </authorList>
    </citation>
    <scope>NUCLEOTIDE SEQUENCE [LARGE SCALE GENOMIC DNA]</scope>
    <source>
        <strain evidence="3 4">WN066</strain>
    </source>
</reference>
<dbReference type="RefSeq" id="WP_133335082.1">
    <property type="nucleotide sequence ID" value="NZ_JAVGVR010000001.1"/>
</dbReference>
<reference evidence="2" key="2">
    <citation type="submission" date="2023-08" db="EMBL/GenBank/DDBJ databases">
        <title>Nitrogen cycling bacteria in agricultural field soils.</title>
        <authorList>
            <person name="Jang J."/>
        </authorList>
    </citation>
    <scope>NUCLEOTIDE SEQUENCE</scope>
    <source>
        <strain evidence="2">PS3-36</strain>
    </source>
</reference>
<name>A0A4R5VSM3_9BACI</name>
<keyword evidence="5" id="KW-1185">Reference proteome</keyword>
<evidence type="ECO:0000313" key="3">
    <source>
        <dbReference type="EMBL" id="TDK60840.1"/>
    </source>
</evidence>
<comment type="caution">
    <text evidence="3">The sequence shown here is derived from an EMBL/GenBank/DDBJ whole genome shotgun (WGS) entry which is preliminary data.</text>
</comment>
<accession>A0A4R5VSM3</accession>
<protein>
    <submittedName>
        <fullName evidence="2">NAD(P)-binding domain-containing protein</fullName>
    </submittedName>
</protein>
<sequence length="231" mass="26286">MEQCKVGLVGIGKLGTAMMTQWNKMNRKIGIYHPLKTKAEKFVEQFPNGFILIEQELKELDVLILALPAATIIPFITNLKLESNLPVSTTIVNMATTLDTKELKEKYPSLNIEGVKFMGHWKDLLEHGNGLFITENVLQKPIEELYHFLGKVKIEKESCLTEINKLATYYAVKTAVELESEFERRGFPPEYVQRALMSLAPEVIRGYCEGNLGHFAKEIVKEIKQKTTKDL</sequence>
<gene>
    <name evidence="3" type="ORF">E2K98_14025</name>
    <name evidence="2" type="ORF">RCG21_19995</name>
</gene>